<evidence type="ECO:0000313" key="6">
    <source>
        <dbReference type="EMBL" id="ERN19410.1"/>
    </source>
</evidence>
<dbReference type="KEGG" id="atr:18447794"/>
<name>U5DAZ8_AMBTC</name>
<dbReference type="PANTHER" id="PTHR48316">
    <property type="match status" value="1"/>
</dbReference>
<keyword evidence="2" id="KW-0238">DNA-binding</keyword>
<evidence type="ECO:0000313" key="7">
    <source>
        <dbReference type="Proteomes" id="UP000017836"/>
    </source>
</evidence>
<evidence type="ECO:0000256" key="3">
    <source>
        <dbReference type="ARBA" id="ARBA00023163"/>
    </source>
</evidence>
<sequence length="300" mass="32810">MGHNNGLPGGSLTFDDVARFFSLPIAEAASLLGVCTSVLKKICRENGVLRWPYRKFQAGKTVEEIKRDAARERSKGFLDLSKSERLQDDVSVDSGKNLALDGSSSSLISPVLGSQPYNGDIISTQDIPKLQQEIPQVVQISPQPGNKILQNAKHHKSVLTYLDEFKYGFPSDGLSCISNKWWVPDNPDGIDGPENSVVKYALSTQNSANGLVVCSEEAQNSGPTICLAKTKRRQDLSDEELGGAVLLSSIRERNTEYGREALKLGFSRGYDGSKLGGRERVVLLKAFGSSLPSQWRYSFP</sequence>
<keyword evidence="4" id="KW-0539">Nucleus</keyword>
<evidence type="ECO:0000256" key="1">
    <source>
        <dbReference type="ARBA" id="ARBA00023015"/>
    </source>
</evidence>
<dbReference type="eggNOG" id="ENOG502RXVJ">
    <property type="taxonomic scope" value="Eukaryota"/>
</dbReference>
<evidence type="ECO:0000259" key="5">
    <source>
        <dbReference type="PROSITE" id="PS51519"/>
    </source>
</evidence>
<reference evidence="7" key="1">
    <citation type="journal article" date="2013" name="Science">
        <title>The Amborella genome and the evolution of flowering plants.</title>
        <authorList>
            <consortium name="Amborella Genome Project"/>
        </authorList>
    </citation>
    <scope>NUCLEOTIDE SEQUENCE [LARGE SCALE GENOMIC DNA]</scope>
</reference>
<evidence type="ECO:0000256" key="2">
    <source>
        <dbReference type="ARBA" id="ARBA00023125"/>
    </source>
</evidence>
<keyword evidence="3" id="KW-0804">Transcription</keyword>
<dbReference type="EMBL" id="KI392069">
    <property type="protein sequence ID" value="ERN19410.1"/>
    <property type="molecule type" value="Genomic_DNA"/>
</dbReference>
<dbReference type="GO" id="GO:0003677">
    <property type="term" value="F:DNA binding"/>
    <property type="evidence" value="ECO:0007669"/>
    <property type="project" value="UniProtKB-KW"/>
</dbReference>
<keyword evidence="7" id="KW-1185">Reference proteome</keyword>
<dbReference type="OMA" id="PAGNQNM"/>
<dbReference type="PROSITE" id="PS51519">
    <property type="entry name" value="RWP_RK"/>
    <property type="match status" value="1"/>
</dbReference>
<dbReference type="PANTHER" id="PTHR48316:SF1">
    <property type="match status" value="1"/>
</dbReference>
<dbReference type="OrthoDB" id="6270329at2759"/>
<accession>U5DAZ8</accession>
<dbReference type="Gramene" id="ERN19410">
    <property type="protein sequence ID" value="ERN19410"/>
    <property type="gene ID" value="AMTR_s00069p00159620"/>
</dbReference>
<dbReference type="Proteomes" id="UP000017836">
    <property type="component" value="Unassembled WGS sequence"/>
</dbReference>
<dbReference type="InterPro" id="IPR003035">
    <property type="entry name" value="RWP-RK_dom"/>
</dbReference>
<dbReference type="AlphaFoldDB" id="U5DAZ8"/>
<keyword evidence="1" id="KW-0805">Transcription regulation</keyword>
<dbReference type="STRING" id="13333.U5DAZ8"/>
<dbReference type="HOGENOM" id="CLU_081993_0_0_1"/>
<gene>
    <name evidence="6" type="ORF">AMTR_s00069p00159620</name>
</gene>
<evidence type="ECO:0000256" key="4">
    <source>
        <dbReference type="ARBA" id="ARBA00023242"/>
    </source>
</evidence>
<dbReference type="Pfam" id="PF02042">
    <property type="entry name" value="RWP-RK"/>
    <property type="match status" value="1"/>
</dbReference>
<organism evidence="6 7">
    <name type="scientific">Amborella trichopoda</name>
    <dbReference type="NCBI Taxonomy" id="13333"/>
    <lineage>
        <taxon>Eukaryota</taxon>
        <taxon>Viridiplantae</taxon>
        <taxon>Streptophyta</taxon>
        <taxon>Embryophyta</taxon>
        <taxon>Tracheophyta</taxon>
        <taxon>Spermatophyta</taxon>
        <taxon>Magnoliopsida</taxon>
        <taxon>Amborellales</taxon>
        <taxon>Amborellaceae</taxon>
        <taxon>Amborella</taxon>
    </lineage>
</organism>
<proteinExistence type="predicted"/>
<feature type="domain" description="RWP-RK" evidence="5">
    <location>
        <begin position="1"/>
        <end position="78"/>
    </location>
</feature>
<protein>
    <recommendedName>
        <fullName evidence="5">RWP-RK domain-containing protein</fullName>
    </recommendedName>
</protein>